<dbReference type="AlphaFoldDB" id="A0A1R2AVT5"/>
<sequence length="197" mass="22369">MHKRPICVPNFLPLPLNDIGRLHSPGLSKCPTARSTISTADPFDNMKYTGRSNPSLRPILNKHRKTPSLTNLLAKEPQILCKPCSKSLNSSQSDYFLPKIFQGPLVKKKNTNKVNLPSLLTLENTHGARNVTTPFFKPQIIITVENHKEENKVNKIFCKRKTKKNQFFDHFRHKSLADVSFGDSTEPMISMFSNKLL</sequence>
<proteinExistence type="predicted"/>
<dbReference type="EMBL" id="MPUH01001300">
    <property type="protein sequence ID" value="OMJ68636.1"/>
    <property type="molecule type" value="Genomic_DNA"/>
</dbReference>
<organism evidence="1 2">
    <name type="scientific">Stentor coeruleus</name>
    <dbReference type="NCBI Taxonomy" id="5963"/>
    <lineage>
        <taxon>Eukaryota</taxon>
        <taxon>Sar</taxon>
        <taxon>Alveolata</taxon>
        <taxon>Ciliophora</taxon>
        <taxon>Postciliodesmatophora</taxon>
        <taxon>Heterotrichea</taxon>
        <taxon>Heterotrichida</taxon>
        <taxon>Stentoridae</taxon>
        <taxon>Stentor</taxon>
    </lineage>
</organism>
<reference evidence="1 2" key="1">
    <citation type="submission" date="2016-11" db="EMBL/GenBank/DDBJ databases">
        <title>The macronuclear genome of Stentor coeruleus: a giant cell with tiny introns.</title>
        <authorList>
            <person name="Slabodnick M."/>
            <person name="Ruby J.G."/>
            <person name="Reiff S.B."/>
            <person name="Swart E.C."/>
            <person name="Gosai S."/>
            <person name="Prabakaran S."/>
            <person name="Witkowska E."/>
            <person name="Larue G.E."/>
            <person name="Fisher S."/>
            <person name="Freeman R.M."/>
            <person name="Gunawardena J."/>
            <person name="Chu W."/>
            <person name="Stover N.A."/>
            <person name="Gregory B.D."/>
            <person name="Nowacki M."/>
            <person name="Derisi J."/>
            <person name="Roy S.W."/>
            <person name="Marshall W.F."/>
            <person name="Sood P."/>
        </authorList>
    </citation>
    <scope>NUCLEOTIDE SEQUENCE [LARGE SCALE GENOMIC DNA]</scope>
    <source>
        <strain evidence="1">WM001</strain>
    </source>
</reference>
<protein>
    <submittedName>
        <fullName evidence="1">Uncharacterized protein</fullName>
    </submittedName>
</protein>
<comment type="caution">
    <text evidence="1">The sequence shown here is derived from an EMBL/GenBank/DDBJ whole genome shotgun (WGS) entry which is preliminary data.</text>
</comment>
<evidence type="ECO:0000313" key="1">
    <source>
        <dbReference type="EMBL" id="OMJ68636.1"/>
    </source>
</evidence>
<evidence type="ECO:0000313" key="2">
    <source>
        <dbReference type="Proteomes" id="UP000187209"/>
    </source>
</evidence>
<name>A0A1R2AVT5_9CILI</name>
<keyword evidence="2" id="KW-1185">Reference proteome</keyword>
<accession>A0A1R2AVT5</accession>
<gene>
    <name evidence="1" type="ORF">SteCoe_33847</name>
</gene>
<dbReference type="Proteomes" id="UP000187209">
    <property type="component" value="Unassembled WGS sequence"/>
</dbReference>